<dbReference type="RefSeq" id="WP_125387000.1">
    <property type="nucleotide sequence ID" value="NZ_RJNW01000012.1"/>
</dbReference>
<dbReference type="Proteomes" id="UP000278063">
    <property type="component" value="Unassembled WGS sequence"/>
</dbReference>
<proteinExistence type="predicted"/>
<dbReference type="AlphaFoldDB" id="A0A428CYJ7"/>
<comment type="caution">
    <text evidence="1">The sequence shown here is derived from an EMBL/GenBank/DDBJ whole genome shotgun (WGS) entry which is preliminary data.</text>
</comment>
<dbReference type="EMBL" id="RJNW01000012">
    <property type="protein sequence ID" value="RSI85033.1"/>
    <property type="molecule type" value="Genomic_DNA"/>
</dbReference>
<name>A0A428CYJ7_STRMT</name>
<reference evidence="1 2" key="1">
    <citation type="submission" date="2018-11" db="EMBL/GenBank/DDBJ databases">
        <title>Species Designations Belie Phenotypic and Genotypic Heterogeneity in Oral Streptococci.</title>
        <authorList>
            <person name="Velsko I."/>
        </authorList>
    </citation>
    <scope>NUCLEOTIDE SEQUENCE [LARGE SCALE GENOMIC DNA]</scope>
    <source>
        <strain evidence="1 2">KLC01</strain>
    </source>
</reference>
<evidence type="ECO:0000313" key="2">
    <source>
        <dbReference type="Proteomes" id="UP000278063"/>
    </source>
</evidence>
<organism evidence="1 2">
    <name type="scientific">Streptococcus mitis</name>
    <dbReference type="NCBI Taxonomy" id="28037"/>
    <lineage>
        <taxon>Bacteria</taxon>
        <taxon>Bacillati</taxon>
        <taxon>Bacillota</taxon>
        <taxon>Bacilli</taxon>
        <taxon>Lactobacillales</taxon>
        <taxon>Streptococcaceae</taxon>
        <taxon>Streptococcus</taxon>
        <taxon>Streptococcus mitis group</taxon>
    </lineage>
</organism>
<gene>
    <name evidence="1" type="ORF">D8849_09885</name>
</gene>
<accession>A0A428CYJ7</accession>
<protein>
    <submittedName>
        <fullName evidence="1">Uncharacterized protein</fullName>
    </submittedName>
</protein>
<sequence>MSKLKKDQKEYIAAIHHNSYLLNYLYLGTLSKNELKVVFGILEIIHNIYSQESVTISYSDIAAISEYATELYENNTNNQFERFIESIQTKLRLVSYKQFLGPEGKKHMVYNDYPIFLQFEVNHSSQELTLYISETVYLYEIKKNNGNIIEEEKRIADLFRKEDWSEIQIYEKVKEGYLTKIEKRK</sequence>
<evidence type="ECO:0000313" key="1">
    <source>
        <dbReference type="EMBL" id="RSI85033.1"/>
    </source>
</evidence>